<dbReference type="PANTHER" id="PTHR47505">
    <property type="entry name" value="DNA UTILIZATION PROTEIN YHGH"/>
    <property type="match status" value="1"/>
</dbReference>
<dbReference type="Proteomes" id="UP001526246">
    <property type="component" value="Unassembled WGS sequence"/>
</dbReference>
<dbReference type="Pfam" id="PF18912">
    <property type="entry name" value="DZR_2"/>
    <property type="match status" value="1"/>
</dbReference>
<evidence type="ECO:0000313" key="4">
    <source>
        <dbReference type="EMBL" id="MCW3796825.1"/>
    </source>
</evidence>
<comment type="similarity">
    <text evidence="1">Belongs to the ComF/GntX family.</text>
</comment>
<evidence type="ECO:0000259" key="2">
    <source>
        <dbReference type="Pfam" id="PF00156"/>
    </source>
</evidence>
<keyword evidence="5" id="KW-1185">Reference proteome</keyword>
<dbReference type="PANTHER" id="PTHR47505:SF1">
    <property type="entry name" value="DNA UTILIZATION PROTEIN YHGH"/>
    <property type="match status" value="1"/>
</dbReference>
<gene>
    <name evidence="4" type="ORF">OMW55_03265</name>
</gene>
<dbReference type="Gene3D" id="3.40.50.2020">
    <property type="match status" value="1"/>
</dbReference>
<dbReference type="SUPFAM" id="SSF53271">
    <property type="entry name" value="PRTase-like"/>
    <property type="match status" value="1"/>
</dbReference>
<dbReference type="CDD" id="cd06223">
    <property type="entry name" value="PRTases_typeI"/>
    <property type="match status" value="1"/>
</dbReference>
<reference evidence="4 5" key="1">
    <citation type="submission" date="2022-10" db="EMBL/GenBank/DDBJ databases">
        <title>Sphingomonas sp.</title>
        <authorList>
            <person name="Jin C."/>
        </authorList>
    </citation>
    <scope>NUCLEOTIDE SEQUENCE [LARGE SCALE GENOMIC DNA]</scope>
    <source>
        <strain evidence="4 5">BN140010</strain>
    </source>
</reference>
<comment type="caution">
    <text evidence="4">The sequence shown here is derived from an EMBL/GenBank/DDBJ whole genome shotgun (WGS) entry which is preliminary data.</text>
</comment>
<dbReference type="InterPro" id="IPR051910">
    <property type="entry name" value="ComF/GntX_DNA_util-trans"/>
</dbReference>
<sequence>MRISRALRRPLQLALDFALPPRCAGCGAITSAVGLFCPECWPQLDFMGGGCRRCGLPLEATAADTCGACLADSGALDRIRAAVAYGEQARSLVLRLKYGRKTALARTMAGYMQRPLAELHPDALLVPVPLHRSRLWSRGFNQAQLIAAALTRLSGRPNDPFVLQRTKSTPKLKGMSASERRRAVQGAFTLRPGQIVKGRHLVLVDDVYTTGSTADACARILKRKGAASVELLAWARVVAPARIV</sequence>
<evidence type="ECO:0000256" key="1">
    <source>
        <dbReference type="ARBA" id="ARBA00008007"/>
    </source>
</evidence>
<proteinExistence type="inferred from homology"/>
<protein>
    <submittedName>
        <fullName evidence="4">ComF family protein</fullName>
    </submittedName>
</protein>
<accession>A0ABT3JDI5</accession>
<dbReference type="Pfam" id="PF00156">
    <property type="entry name" value="Pribosyltran"/>
    <property type="match status" value="1"/>
</dbReference>
<name>A0ABT3JDI5_9SPHN</name>
<dbReference type="InterPro" id="IPR044005">
    <property type="entry name" value="DZR_2"/>
</dbReference>
<organism evidence="4 5">
    <name type="scientific">Sphingomonas arvum</name>
    <dbReference type="NCBI Taxonomy" id="2992113"/>
    <lineage>
        <taxon>Bacteria</taxon>
        <taxon>Pseudomonadati</taxon>
        <taxon>Pseudomonadota</taxon>
        <taxon>Alphaproteobacteria</taxon>
        <taxon>Sphingomonadales</taxon>
        <taxon>Sphingomonadaceae</taxon>
        <taxon>Sphingomonas</taxon>
    </lineage>
</organism>
<feature type="domain" description="Phosphoribosyltransferase" evidence="2">
    <location>
        <begin position="183"/>
        <end position="232"/>
    </location>
</feature>
<feature type="domain" description="Double zinc ribbon" evidence="3">
    <location>
        <begin position="14"/>
        <end position="70"/>
    </location>
</feature>
<dbReference type="RefSeq" id="WP_264880785.1">
    <property type="nucleotide sequence ID" value="NZ_JAPDOB010000001.1"/>
</dbReference>
<dbReference type="EMBL" id="JAPDOB010000001">
    <property type="protein sequence ID" value="MCW3796825.1"/>
    <property type="molecule type" value="Genomic_DNA"/>
</dbReference>
<dbReference type="InterPro" id="IPR029057">
    <property type="entry name" value="PRTase-like"/>
</dbReference>
<evidence type="ECO:0000313" key="5">
    <source>
        <dbReference type="Proteomes" id="UP001526246"/>
    </source>
</evidence>
<dbReference type="InterPro" id="IPR000836">
    <property type="entry name" value="PRTase_dom"/>
</dbReference>
<evidence type="ECO:0000259" key="3">
    <source>
        <dbReference type="Pfam" id="PF18912"/>
    </source>
</evidence>